<organism evidence="1 2">
    <name type="scientific">Mycoplana azooxidifex</name>
    <dbReference type="NCBI Taxonomy" id="1636188"/>
    <lineage>
        <taxon>Bacteria</taxon>
        <taxon>Pseudomonadati</taxon>
        <taxon>Pseudomonadota</taxon>
        <taxon>Alphaproteobacteria</taxon>
        <taxon>Hyphomicrobiales</taxon>
        <taxon>Rhizobiaceae</taxon>
        <taxon>Mycoplana</taxon>
    </lineage>
</organism>
<reference evidence="1 2" key="1">
    <citation type="submission" date="2020-08" db="EMBL/GenBank/DDBJ databases">
        <title>Genomic Encyclopedia of Type Strains, Phase IV (KMG-IV): sequencing the most valuable type-strain genomes for metagenomic binning, comparative biology and taxonomic classification.</title>
        <authorList>
            <person name="Goeker M."/>
        </authorList>
    </citation>
    <scope>NUCLEOTIDE SEQUENCE [LARGE SCALE GENOMIC DNA]</scope>
    <source>
        <strain evidence="1 2">DSM 100211</strain>
    </source>
</reference>
<evidence type="ECO:0000313" key="2">
    <source>
        <dbReference type="Proteomes" id="UP000574761"/>
    </source>
</evidence>
<dbReference type="RefSeq" id="WP_183800966.1">
    <property type="nucleotide sequence ID" value="NZ_JACIEE010000002.1"/>
</dbReference>
<accession>A0A7W6D3H7</accession>
<dbReference type="Proteomes" id="UP000574761">
    <property type="component" value="Unassembled WGS sequence"/>
</dbReference>
<proteinExistence type="predicted"/>
<name>A0A7W6D3H7_9HYPH</name>
<comment type="caution">
    <text evidence="1">The sequence shown here is derived from an EMBL/GenBank/DDBJ whole genome shotgun (WGS) entry which is preliminary data.</text>
</comment>
<sequence length="65" mass="7397">MADVVRIQERLSRKPQRAKVWHEAPAAVLFFTGVRYERLTPALVAAEARASRRRPNPKPGKDACR</sequence>
<protein>
    <submittedName>
        <fullName evidence="1">Uncharacterized protein</fullName>
    </submittedName>
</protein>
<gene>
    <name evidence="1" type="ORF">GGQ64_001290</name>
</gene>
<evidence type="ECO:0000313" key="1">
    <source>
        <dbReference type="EMBL" id="MBB3976103.1"/>
    </source>
</evidence>
<dbReference type="AlphaFoldDB" id="A0A7W6D3H7"/>
<keyword evidence="2" id="KW-1185">Reference proteome</keyword>
<dbReference type="EMBL" id="JACIEE010000002">
    <property type="protein sequence ID" value="MBB3976103.1"/>
    <property type="molecule type" value="Genomic_DNA"/>
</dbReference>